<dbReference type="PIRSF" id="PIRSF001338">
    <property type="entry name" value="AIR_carboxylase"/>
    <property type="match status" value="1"/>
</dbReference>
<reference evidence="7 8" key="1">
    <citation type="journal article" date="2019" name="Nat. Microbiol.">
        <title>Expanding anaerobic alkane metabolism in the domain of Archaea.</title>
        <authorList>
            <person name="Wang Y."/>
            <person name="Wegener G."/>
            <person name="Hou J."/>
            <person name="Wang F."/>
            <person name="Xiao X."/>
        </authorList>
    </citation>
    <scope>NUCLEOTIDE SEQUENCE [LARGE SCALE GENOMIC DNA]</scope>
    <source>
        <strain evidence="7">WYZ-LMO10</strain>
    </source>
</reference>
<feature type="binding site" evidence="3 5">
    <location>
        <position position="60"/>
    </location>
    <ligand>
        <name>substrate</name>
    </ligand>
</feature>
<feature type="domain" description="PurE" evidence="6">
    <location>
        <begin position="22"/>
        <end position="165"/>
    </location>
</feature>
<evidence type="ECO:0000256" key="4">
    <source>
        <dbReference type="PIRNR" id="PIRNR001338"/>
    </source>
</evidence>
<sequence length="165" mass="17279">MAQKGWPTLPRAVYSTEVISVPKVAVVIGSKSDSSAGEEAVGVLKEFGLDVDYRTISAHRSPDELDSFVKSTDAEVFIAVAGLSAALPGVIASKTTKPVIGVPLSVKLGGLDALLSMVQMPPGVPVATVGIDNAKNGAILAVEVLALKYPELREKLMERRGLKRA</sequence>
<evidence type="ECO:0000256" key="1">
    <source>
        <dbReference type="ARBA" id="ARBA00022755"/>
    </source>
</evidence>
<dbReference type="Pfam" id="PF00731">
    <property type="entry name" value="AIRC"/>
    <property type="match status" value="1"/>
</dbReference>
<dbReference type="GO" id="GO:0034023">
    <property type="term" value="F:5-(carboxyamino)imidazole ribonucleotide mutase activity"/>
    <property type="evidence" value="ECO:0007669"/>
    <property type="project" value="UniProtKB-UniRule"/>
</dbReference>
<evidence type="ECO:0000256" key="2">
    <source>
        <dbReference type="ARBA" id="ARBA00023235"/>
    </source>
</evidence>
<dbReference type="InterPro" id="IPR033747">
    <property type="entry name" value="PurE_ClassI"/>
</dbReference>
<comment type="caution">
    <text evidence="7">The sequence shown here is derived from an EMBL/GenBank/DDBJ whole genome shotgun (WGS) entry which is preliminary data.</text>
</comment>
<accession>A0A523BDM5</accession>
<dbReference type="EMBL" id="QNVH01000023">
    <property type="protein sequence ID" value="TDA39056.1"/>
    <property type="molecule type" value="Genomic_DNA"/>
</dbReference>
<dbReference type="UniPathway" id="UPA00074">
    <property type="reaction ID" value="UER00943"/>
</dbReference>
<dbReference type="AlphaFoldDB" id="A0A523BDM5"/>
<keyword evidence="2 3" id="KW-0413">Isomerase</keyword>
<dbReference type="GO" id="GO:0006189">
    <property type="term" value="P:'de novo' IMP biosynthetic process"/>
    <property type="evidence" value="ECO:0007669"/>
    <property type="project" value="UniProtKB-UniRule"/>
</dbReference>
<dbReference type="Proteomes" id="UP000315399">
    <property type="component" value="Unassembled WGS sequence"/>
</dbReference>
<gene>
    <name evidence="3 7" type="primary">purE</name>
    <name evidence="7" type="ORF">DSO08_03200</name>
</gene>
<dbReference type="InterPro" id="IPR024694">
    <property type="entry name" value="PurE_prokaryotes"/>
</dbReference>
<name>A0A523BDM5_9CREN</name>
<comment type="function">
    <text evidence="3 4">Catalyzes the conversion of N5-carboxyaminoimidazole ribonucleotide (N5-CAIR) to 4-carboxy-5-aminoimidazole ribonucleotide (CAIR).</text>
</comment>
<feature type="binding site" evidence="3 5">
    <location>
        <position position="30"/>
    </location>
    <ligand>
        <name>substrate</name>
    </ligand>
</feature>
<dbReference type="HAMAP" id="MF_01929">
    <property type="entry name" value="PurE_classI"/>
    <property type="match status" value="1"/>
</dbReference>
<comment type="catalytic activity">
    <reaction evidence="3 4">
        <text>5-carboxyamino-1-(5-phospho-D-ribosyl)imidazole + H(+) = 5-amino-1-(5-phospho-D-ribosyl)imidazole-4-carboxylate</text>
        <dbReference type="Rhea" id="RHEA:13193"/>
        <dbReference type="ChEBI" id="CHEBI:15378"/>
        <dbReference type="ChEBI" id="CHEBI:58730"/>
        <dbReference type="ChEBI" id="CHEBI:77657"/>
        <dbReference type="EC" id="5.4.99.18"/>
    </reaction>
</comment>
<dbReference type="GO" id="GO:0016829">
    <property type="term" value="F:lyase activity"/>
    <property type="evidence" value="ECO:0007669"/>
    <property type="project" value="UniProtKB-KW"/>
</dbReference>
<evidence type="ECO:0000256" key="5">
    <source>
        <dbReference type="PIRSR" id="PIRSR001338-1"/>
    </source>
</evidence>
<evidence type="ECO:0000313" key="8">
    <source>
        <dbReference type="Proteomes" id="UP000315399"/>
    </source>
</evidence>
<dbReference type="SMART" id="SM01001">
    <property type="entry name" value="AIRC"/>
    <property type="match status" value="1"/>
</dbReference>
<feature type="binding site" evidence="3 5">
    <location>
        <position position="33"/>
    </location>
    <ligand>
        <name>substrate</name>
    </ligand>
</feature>
<proteinExistence type="inferred from homology"/>
<dbReference type="InterPro" id="IPR000031">
    <property type="entry name" value="PurE_dom"/>
</dbReference>
<dbReference type="PANTHER" id="PTHR23046">
    <property type="entry name" value="PHOSPHORIBOSYLAMINOIMIDAZOLE CARBOXYLASE CATALYTIC SUBUNIT"/>
    <property type="match status" value="1"/>
</dbReference>
<protein>
    <recommendedName>
        <fullName evidence="3 4">N5-carboxyaminoimidazole ribonucleotide mutase</fullName>
        <shortName evidence="3 4">N5-CAIR mutase</shortName>
        <ecNumber evidence="3 4">5.4.99.18</ecNumber>
    </recommendedName>
    <alternativeName>
        <fullName evidence="3">5-(carboxyamino)imidazole ribonucleotide mutase</fullName>
    </alternativeName>
</protein>
<dbReference type="NCBIfam" id="TIGR01162">
    <property type="entry name" value="purE"/>
    <property type="match status" value="1"/>
</dbReference>
<evidence type="ECO:0000256" key="3">
    <source>
        <dbReference type="HAMAP-Rule" id="MF_01929"/>
    </source>
</evidence>
<comment type="similarity">
    <text evidence="3">Belongs to the AIR carboxylase family. Class I subfamily.</text>
</comment>
<dbReference type="Gene3D" id="3.40.50.1970">
    <property type="match status" value="1"/>
</dbReference>
<comment type="pathway">
    <text evidence="3 4">Purine metabolism; IMP biosynthesis via de novo pathway; 5-amino-1-(5-phospho-D-ribosyl)imidazole-4-carboxylate from 5-amino-1-(5-phospho-D-ribosyl)imidazole (N5-CAIR route): step 2/2.</text>
</comment>
<evidence type="ECO:0000313" key="7">
    <source>
        <dbReference type="EMBL" id="TDA39056.1"/>
    </source>
</evidence>
<keyword evidence="7" id="KW-0456">Lyase</keyword>
<dbReference type="EC" id="5.4.99.18" evidence="3 4"/>
<keyword evidence="1 3" id="KW-0658">Purine biosynthesis</keyword>
<dbReference type="SUPFAM" id="SSF52255">
    <property type="entry name" value="N5-CAIR mutase (phosphoribosylaminoimidazole carboxylase, PurE)"/>
    <property type="match status" value="1"/>
</dbReference>
<organism evidence="7 8">
    <name type="scientific">Thermoproteota archaeon</name>
    <dbReference type="NCBI Taxonomy" id="2056631"/>
    <lineage>
        <taxon>Archaea</taxon>
        <taxon>Thermoproteota</taxon>
    </lineage>
</organism>
<dbReference type="PANTHER" id="PTHR23046:SF2">
    <property type="entry name" value="PHOSPHORIBOSYLAMINOIMIDAZOLE CARBOXYLASE"/>
    <property type="match status" value="1"/>
</dbReference>
<evidence type="ECO:0000259" key="6">
    <source>
        <dbReference type="SMART" id="SM01001"/>
    </source>
</evidence>